<dbReference type="Proteomes" id="UP000239532">
    <property type="component" value="Unassembled WGS sequence"/>
</dbReference>
<gene>
    <name evidence="2" type="ORF">BST86_11195</name>
</gene>
<keyword evidence="1" id="KW-0472">Membrane</keyword>
<dbReference type="AlphaFoldDB" id="A0A2S9WVV4"/>
<reference evidence="2 3" key="1">
    <citation type="submission" date="2016-11" db="EMBL/GenBank/DDBJ databases">
        <title>Trade-off between light-utilization and light-protection in marine flavobacteria.</title>
        <authorList>
            <person name="Kumagai Y."/>
        </authorList>
    </citation>
    <scope>NUCLEOTIDE SEQUENCE [LARGE SCALE GENOMIC DNA]</scope>
    <source>
        <strain evidence="2 3">JCM 17109</strain>
    </source>
</reference>
<keyword evidence="1" id="KW-1133">Transmembrane helix</keyword>
<evidence type="ECO:0000313" key="3">
    <source>
        <dbReference type="Proteomes" id="UP000239532"/>
    </source>
</evidence>
<keyword evidence="1" id="KW-0812">Transmembrane</keyword>
<feature type="transmembrane region" description="Helical" evidence="1">
    <location>
        <begin position="14"/>
        <end position="36"/>
    </location>
</feature>
<feature type="transmembrane region" description="Helical" evidence="1">
    <location>
        <begin position="75"/>
        <end position="96"/>
    </location>
</feature>
<evidence type="ECO:0000256" key="1">
    <source>
        <dbReference type="SAM" id="Phobius"/>
    </source>
</evidence>
<keyword evidence="3" id="KW-1185">Reference proteome</keyword>
<dbReference type="EMBL" id="MQUC01000003">
    <property type="protein sequence ID" value="PRP67617.1"/>
    <property type="molecule type" value="Genomic_DNA"/>
</dbReference>
<comment type="caution">
    <text evidence="2">The sequence shown here is derived from an EMBL/GenBank/DDBJ whole genome shotgun (WGS) entry which is preliminary data.</text>
</comment>
<proteinExistence type="predicted"/>
<protein>
    <submittedName>
        <fullName evidence="2">Uncharacterized protein</fullName>
    </submittedName>
</protein>
<sequence length="101" mass="11701">MVKEMKESYEKGTAVFYASIGNALFFIWVYLTYVFEIDWVIAGVFHELLMIPMIIAAPVLLITSIWMLLQKPFQWTVVVSLVLTAFVTVAITYLFYRDFSS</sequence>
<name>A0A2S9WVV4_9FLAO</name>
<evidence type="ECO:0000313" key="2">
    <source>
        <dbReference type="EMBL" id="PRP67617.1"/>
    </source>
</evidence>
<feature type="transmembrane region" description="Helical" evidence="1">
    <location>
        <begin position="48"/>
        <end position="69"/>
    </location>
</feature>
<organism evidence="2 3">
    <name type="scientific">Nonlabens agnitus</name>
    <dbReference type="NCBI Taxonomy" id="870484"/>
    <lineage>
        <taxon>Bacteria</taxon>
        <taxon>Pseudomonadati</taxon>
        <taxon>Bacteroidota</taxon>
        <taxon>Flavobacteriia</taxon>
        <taxon>Flavobacteriales</taxon>
        <taxon>Flavobacteriaceae</taxon>
        <taxon>Nonlabens</taxon>
    </lineage>
</organism>
<accession>A0A2S9WVV4</accession>